<accession>J7S373</accession>
<organism evidence="1 2">
    <name type="scientific">Huiozyma naganishii (strain ATCC MYA-139 / BCRC 22969 / CBS 8797 / KCTC 17520 / NBRC 10181 / NCYC 3082 / Yp74L-3)</name>
    <name type="common">Yeast</name>
    <name type="synonym">Kazachstania naganishii</name>
    <dbReference type="NCBI Taxonomy" id="1071383"/>
    <lineage>
        <taxon>Eukaryota</taxon>
        <taxon>Fungi</taxon>
        <taxon>Dikarya</taxon>
        <taxon>Ascomycota</taxon>
        <taxon>Saccharomycotina</taxon>
        <taxon>Saccharomycetes</taxon>
        <taxon>Saccharomycetales</taxon>
        <taxon>Saccharomycetaceae</taxon>
        <taxon>Huiozyma</taxon>
    </lineage>
</organism>
<dbReference type="Proteomes" id="UP000006310">
    <property type="component" value="Chromosome 2"/>
</dbReference>
<evidence type="ECO:0000313" key="1">
    <source>
        <dbReference type="EMBL" id="CCK68534.1"/>
    </source>
</evidence>
<protein>
    <recommendedName>
        <fullName evidence="3">BRO1 domain-containing protein</fullName>
    </recommendedName>
</protein>
<dbReference type="KEGG" id="kng:KNAG_0B00870"/>
<gene>
    <name evidence="1" type="primary">KNAG0B00870</name>
    <name evidence="1" type="ordered locus">KNAG_0B00870</name>
</gene>
<sequence>MHKLSPLGSAPSNSNTELHKGELPLQIPRNLSSIESLSPNAAYLRDQVRNLLMGKDAGIDALLGLETLISYANEIFPFINSDVNLETEWLSVMIDIAFFYGDLALMLMQKAFNKTESGSIWSSSGEYLKKGLGILQFCESNVSEKPDHRLLNLIIEMSFEFQILQQLGVIMLSLCKLRNSLSNEQSTELDLQTNDLKESTSASLFYSKLCIGCHDTASQIKQIHMLAQKREVMSFLEGTAYLLLSLDQFRKDEIGTATGLLHQSVNCYSHFVPRTKFTSTVLSTPKAPMATKEKMRNKMHNTFLKTKQKANLLPFKARADNNKVSEIINDVMDTFLIPLVILLDYVFQQTNSKLFFQPVEKDSAVLKSLLPGGVKPDLKGIEWVFWEGRLQEMGPVSNGAEQLLY</sequence>
<reference evidence="2" key="2">
    <citation type="submission" date="2012-08" db="EMBL/GenBank/DDBJ databases">
        <title>Genome sequence of Kazachstania naganishii.</title>
        <authorList>
            <person name="Gordon J.L."/>
            <person name="Armisen D."/>
            <person name="Proux-Wera E."/>
            <person name="OhEigeartaigh S.S."/>
            <person name="Byrne K.P."/>
            <person name="Wolfe K.H."/>
        </authorList>
    </citation>
    <scope>NUCLEOTIDE SEQUENCE [LARGE SCALE GENOMIC DNA]</scope>
    <source>
        <strain evidence="2">ATCC MYA-139 / BCRC 22969 / CBS 8797 / CCRC 22969 / KCTC 17520 / NBRC 10181 / NCYC 3082</strain>
    </source>
</reference>
<dbReference type="GeneID" id="34524184"/>
<dbReference type="eggNOG" id="ENOG502RY3I">
    <property type="taxonomic scope" value="Eukaryota"/>
</dbReference>
<dbReference type="RefSeq" id="XP_022462780.1">
    <property type="nucleotide sequence ID" value="XM_022611364.1"/>
</dbReference>
<dbReference type="Pfam" id="PF17306">
    <property type="entry name" value="DUF5355"/>
    <property type="match status" value="1"/>
</dbReference>
<keyword evidence="2" id="KW-1185">Reference proteome</keyword>
<dbReference type="OMA" id="NDECGIA"/>
<dbReference type="STRING" id="1071383.J7S373"/>
<dbReference type="OrthoDB" id="4031940at2759"/>
<dbReference type="EMBL" id="HE978315">
    <property type="protein sequence ID" value="CCK68534.1"/>
    <property type="molecule type" value="Genomic_DNA"/>
</dbReference>
<evidence type="ECO:0000313" key="2">
    <source>
        <dbReference type="Proteomes" id="UP000006310"/>
    </source>
</evidence>
<reference evidence="1 2" key="1">
    <citation type="journal article" date="2011" name="Proc. Natl. Acad. Sci. U.S.A.">
        <title>Evolutionary erosion of yeast sex chromosomes by mating-type switching accidents.</title>
        <authorList>
            <person name="Gordon J.L."/>
            <person name="Armisen D."/>
            <person name="Proux-Wera E."/>
            <person name="Oheigeartaigh S.S."/>
            <person name="Byrne K.P."/>
            <person name="Wolfe K.H."/>
        </authorList>
    </citation>
    <scope>NUCLEOTIDE SEQUENCE [LARGE SCALE GENOMIC DNA]</scope>
    <source>
        <strain evidence="2">ATCC MYA-139 / BCRC 22969 / CBS 8797 / CCRC 22969 / KCTC 17520 / NBRC 10181 / NCYC 3082</strain>
    </source>
</reference>
<evidence type="ECO:0008006" key="3">
    <source>
        <dbReference type="Google" id="ProtNLM"/>
    </source>
</evidence>
<proteinExistence type="predicted"/>
<name>J7S373_HUIN7</name>
<dbReference type="AlphaFoldDB" id="J7S373"/>
<dbReference type="HOGENOM" id="CLU_054583_0_0_1"/>
<dbReference type="InterPro" id="IPR035278">
    <property type="entry name" value="DUF5355"/>
</dbReference>